<organism evidence="2">
    <name type="scientific">marine metagenome</name>
    <dbReference type="NCBI Taxonomy" id="408172"/>
    <lineage>
        <taxon>unclassified sequences</taxon>
        <taxon>metagenomes</taxon>
        <taxon>ecological metagenomes</taxon>
    </lineage>
</organism>
<evidence type="ECO:0000259" key="1">
    <source>
        <dbReference type="Pfam" id="PF01571"/>
    </source>
</evidence>
<dbReference type="Gene3D" id="3.30.1360.120">
    <property type="entry name" value="Probable tRNA modification gtpase trme, domain 1"/>
    <property type="match status" value="1"/>
</dbReference>
<dbReference type="InterPro" id="IPR029043">
    <property type="entry name" value="GcvT/YgfZ_C"/>
</dbReference>
<evidence type="ECO:0000313" key="2">
    <source>
        <dbReference type="EMBL" id="SVB88179.1"/>
    </source>
</evidence>
<dbReference type="InterPro" id="IPR006222">
    <property type="entry name" value="GCVT_N"/>
</dbReference>
<feature type="domain" description="GCVT N-terminal" evidence="1">
    <location>
        <begin position="22"/>
        <end position="265"/>
    </location>
</feature>
<name>A0A382HLU5_9ZZZZ</name>
<sequence>MSDELKQTPFSSSYPDGVVEWIDIFGYAVPLTWGDPNVECAAVRNQAAAFEFSMLLKWDVEGKGAIQTVNSIFSRDISEMKPGTIAYGVVVSEAGKMVDDCTVFVYGPELVRIIGANPIVGDLLDHYRTNNVTVSERRDELAQLSVQGPLSREILQKLTSSDISNDALRWYHFMTDVDMAGMKVQISRIGYTGELGYEIMLPVDSAQAFWDALFKVGEPLGLLPAGAACVMMCRIEAGLIMGEVEYDHTMTPYECRMAWSVDLNKDNFHGKDALIEAQKNPSLDIVSVILPGEGEYDGVELMDNNKKVGIVTMAIPSPYLDGQFLGLARINRENSSVGNRLDLSMESDGQAEIVATPVYDPERVRSRS</sequence>
<dbReference type="PANTHER" id="PTHR43757">
    <property type="entry name" value="AMINOMETHYLTRANSFERASE"/>
    <property type="match status" value="1"/>
</dbReference>
<proteinExistence type="predicted"/>
<dbReference type="SUPFAM" id="SSF103025">
    <property type="entry name" value="Folate-binding domain"/>
    <property type="match status" value="1"/>
</dbReference>
<dbReference type="GO" id="GO:0005829">
    <property type="term" value="C:cytosol"/>
    <property type="evidence" value="ECO:0007669"/>
    <property type="project" value="TreeGrafter"/>
</dbReference>
<reference evidence="2" key="1">
    <citation type="submission" date="2018-05" db="EMBL/GenBank/DDBJ databases">
        <authorList>
            <person name="Lanie J.A."/>
            <person name="Ng W.-L."/>
            <person name="Kazmierczak K.M."/>
            <person name="Andrzejewski T.M."/>
            <person name="Davidsen T.M."/>
            <person name="Wayne K.J."/>
            <person name="Tettelin H."/>
            <person name="Glass J.I."/>
            <person name="Rusch D."/>
            <person name="Podicherti R."/>
            <person name="Tsui H.-C.T."/>
            <person name="Winkler M.E."/>
        </authorList>
    </citation>
    <scope>NUCLEOTIDE SEQUENCE</scope>
</reference>
<dbReference type="PIRSF" id="PIRSF006487">
    <property type="entry name" value="GcvT"/>
    <property type="match status" value="1"/>
</dbReference>
<dbReference type="InterPro" id="IPR028896">
    <property type="entry name" value="GcvT/YgfZ/DmdA"/>
</dbReference>
<dbReference type="PANTHER" id="PTHR43757:SF2">
    <property type="entry name" value="AMINOMETHYLTRANSFERASE, MITOCHONDRIAL"/>
    <property type="match status" value="1"/>
</dbReference>
<gene>
    <name evidence="2" type="ORF">METZ01_LOCUS241033</name>
</gene>
<dbReference type="InterPro" id="IPR027266">
    <property type="entry name" value="TrmE/GcvT-like"/>
</dbReference>
<dbReference type="SUPFAM" id="SSF101790">
    <property type="entry name" value="Aminomethyltransferase beta-barrel domain"/>
    <property type="match status" value="1"/>
</dbReference>
<dbReference type="EMBL" id="UINC01062003">
    <property type="protein sequence ID" value="SVB88179.1"/>
    <property type="molecule type" value="Genomic_DNA"/>
</dbReference>
<dbReference type="Pfam" id="PF01571">
    <property type="entry name" value="GCV_T"/>
    <property type="match status" value="1"/>
</dbReference>
<protein>
    <recommendedName>
        <fullName evidence="1">GCVT N-terminal domain-containing protein</fullName>
    </recommendedName>
</protein>
<dbReference type="AlphaFoldDB" id="A0A382HLU5"/>
<accession>A0A382HLU5</accession>